<evidence type="ECO:0000256" key="4">
    <source>
        <dbReference type="SAM" id="SignalP"/>
    </source>
</evidence>
<accession>A0A344TMK6</accession>
<keyword evidence="5" id="KW-0326">Glycosidase</keyword>
<dbReference type="GO" id="GO:0016757">
    <property type="term" value="F:glycosyltransferase activity"/>
    <property type="evidence" value="ECO:0007669"/>
    <property type="project" value="UniProtKB-KW"/>
</dbReference>
<keyword evidence="1" id="KW-0328">Glycosyltransferase</keyword>
<dbReference type="InterPro" id="IPR023296">
    <property type="entry name" value="Glyco_hydro_beta-prop_sf"/>
</dbReference>
<gene>
    <name evidence="5" type="ORF">DR864_20065</name>
</gene>
<keyword evidence="6" id="KW-1185">Reference proteome</keyword>
<evidence type="ECO:0000256" key="1">
    <source>
        <dbReference type="ARBA" id="ARBA00022676"/>
    </source>
</evidence>
<dbReference type="Pfam" id="PF04041">
    <property type="entry name" value="Glyco_hydro_130"/>
    <property type="match status" value="1"/>
</dbReference>
<name>A0A344TMK6_9BACT</name>
<protein>
    <submittedName>
        <fullName evidence="5">Glycosidase</fullName>
    </submittedName>
</protein>
<dbReference type="PANTHER" id="PTHR34106">
    <property type="entry name" value="GLYCOSIDASE"/>
    <property type="match status" value="1"/>
</dbReference>
<comment type="similarity">
    <text evidence="3">Belongs to the glycosyl hydrolase 130 family.</text>
</comment>
<feature type="signal peptide" evidence="4">
    <location>
        <begin position="1"/>
        <end position="16"/>
    </location>
</feature>
<evidence type="ECO:0000256" key="3">
    <source>
        <dbReference type="ARBA" id="ARBA00024356"/>
    </source>
</evidence>
<dbReference type="EMBL" id="CP030850">
    <property type="protein sequence ID" value="AXE19877.1"/>
    <property type="molecule type" value="Genomic_DNA"/>
</dbReference>
<dbReference type="Gene3D" id="2.115.10.20">
    <property type="entry name" value="Glycosyl hydrolase domain, family 43"/>
    <property type="match status" value="1"/>
</dbReference>
<keyword evidence="4" id="KW-0732">Signal</keyword>
<dbReference type="PANTHER" id="PTHR34106:SF5">
    <property type="entry name" value="GLYCOSIDASE"/>
    <property type="match status" value="1"/>
</dbReference>
<dbReference type="GO" id="GO:0016798">
    <property type="term" value="F:hydrolase activity, acting on glycosyl bonds"/>
    <property type="evidence" value="ECO:0007669"/>
    <property type="project" value="UniProtKB-KW"/>
</dbReference>
<dbReference type="CDD" id="cd18610">
    <property type="entry name" value="GH130_BT3780-like"/>
    <property type="match status" value="1"/>
</dbReference>
<dbReference type="RefSeq" id="WP_114068645.1">
    <property type="nucleotide sequence ID" value="NZ_CP030850.1"/>
</dbReference>
<evidence type="ECO:0000313" key="5">
    <source>
        <dbReference type="EMBL" id="AXE19877.1"/>
    </source>
</evidence>
<dbReference type="AlphaFoldDB" id="A0A344TMK6"/>
<organism evidence="5 6">
    <name type="scientific">Runella rosea</name>
    <dbReference type="NCBI Taxonomy" id="2259595"/>
    <lineage>
        <taxon>Bacteria</taxon>
        <taxon>Pseudomonadati</taxon>
        <taxon>Bacteroidota</taxon>
        <taxon>Cytophagia</taxon>
        <taxon>Cytophagales</taxon>
        <taxon>Spirosomataceae</taxon>
        <taxon>Runella</taxon>
    </lineage>
</organism>
<evidence type="ECO:0000256" key="2">
    <source>
        <dbReference type="ARBA" id="ARBA00022679"/>
    </source>
</evidence>
<dbReference type="SUPFAM" id="SSF75005">
    <property type="entry name" value="Arabinanase/levansucrase/invertase"/>
    <property type="match status" value="1"/>
</dbReference>
<keyword evidence="5" id="KW-0378">Hydrolase</keyword>
<dbReference type="KEGG" id="run:DR864_20065"/>
<dbReference type="InterPro" id="IPR007184">
    <property type="entry name" value="Mannoside_phosphorylase"/>
</dbReference>
<evidence type="ECO:0000313" key="6">
    <source>
        <dbReference type="Proteomes" id="UP000251993"/>
    </source>
</evidence>
<sequence>MKKILLFLLISPLVFAQKTQSWMLGPFQKMDAANPILEAKANTTFACPVRGETVRWEEKDVFNPAVVVRNGKVYMIYRAEDKVGKYAGTSRLGLAVSSDGVHFKRMPEPVFYPDNDFMKKYEWEGGCEDPRIVETEDGRYVMTYTSYDGDKARLCVASSQDLVKWQKHGLAFNNFIKGNRDFWSKSGAIVCKKVGDRFIATKINGKYWMYWGDQAQLYVATSDDLINWYPSTKPKDAAYQPQNVSDVNCVAVASTRLGKHDSRLLEPGPPAFLTKKGIVLIYNGMNYAQTGDPTLPEGAYAAGQFLFDAENPAQLNDRSENYFIKPDRPYEITGQINQVCFVEGLASYKGKWFLYYGTADSKIAVAVARQK</sequence>
<proteinExistence type="inferred from homology"/>
<dbReference type="OrthoDB" id="2534034at2"/>
<dbReference type="Proteomes" id="UP000251993">
    <property type="component" value="Chromosome"/>
</dbReference>
<reference evidence="5 6" key="1">
    <citation type="submission" date="2018-07" db="EMBL/GenBank/DDBJ databases">
        <title>Genome sequencing of Runella.</title>
        <authorList>
            <person name="Baek M.-G."/>
            <person name="Yi H."/>
        </authorList>
    </citation>
    <scope>NUCLEOTIDE SEQUENCE [LARGE SCALE GENOMIC DNA]</scope>
    <source>
        <strain evidence="5 6">HYN0085</strain>
    </source>
</reference>
<keyword evidence="2" id="KW-0808">Transferase</keyword>
<dbReference type="PIRSF" id="PIRSF016202">
    <property type="entry name" value="PH1107"/>
    <property type="match status" value="1"/>
</dbReference>
<feature type="chain" id="PRO_5016740542" evidence="4">
    <location>
        <begin position="17"/>
        <end position="371"/>
    </location>
</feature>